<comment type="caution">
    <text evidence="1">The sequence shown here is derived from an EMBL/GenBank/DDBJ whole genome shotgun (WGS) entry which is preliminary data.</text>
</comment>
<proteinExistence type="predicted"/>
<name>A0A947DFD5_9CYAN</name>
<accession>A0A947DFD5</accession>
<evidence type="ECO:0000313" key="1">
    <source>
        <dbReference type="EMBL" id="MBT9316087.1"/>
    </source>
</evidence>
<dbReference type="EMBL" id="JADOES010000020">
    <property type="protein sequence ID" value="MBT9316087.1"/>
    <property type="molecule type" value="Genomic_DNA"/>
</dbReference>
<evidence type="ECO:0000313" key="2">
    <source>
        <dbReference type="Proteomes" id="UP000717364"/>
    </source>
</evidence>
<organism evidence="1 2">
    <name type="scientific">Leptothoe spongobia TAU-MAC 1115</name>
    <dbReference type="NCBI Taxonomy" id="1967444"/>
    <lineage>
        <taxon>Bacteria</taxon>
        <taxon>Bacillati</taxon>
        <taxon>Cyanobacteriota</taxon>
        <taxon>Cyanophyceae</taxon>
        <taxon>Nodosilineales</taxon>
        <taxon>Cymatolegaceae</taxon>
        <taxon>Leptothoe</taxon>
        <taxon>Leptothoe spongobia</taxon>
    </lineage>
</organism>
<gene>
    <name evidence="1" type="ORF">IXB50_11720</name>
</gene>
<sequence length="131" mass="14929">MKVWYGYGSEHSMNLVMIGKFKSADAAIQTKEIIDNLADKLVDKIEVGRNRNRFGDEVRALLNDANIYTLSPSELEQFLYDKSTRVEEDKLILTTEEADVSAFMKLMIDKGAKIEIFSAHNYPDNDYGRGK</sequence>
<dbReference type="Proteomes" id="UP000717364">
    <property type="component" value="Unassembled WGS sequence"/>
</dbReference>
<reference evidence="1" key="1">
    <citation type="submission" date="2020-11" db="EMBL/GenBank/DDBJ databases">
        <authorList>
            <person name="Konstantinou D."/>
            <person name="Gkelis S."/>
            <person name="Popin R."/>
            <person name="Fewer D."/>
            <person name="Sivonen K."/>
        </authorList>
    </citation>
    <scope>NUCLEOTIDE SEQUENCE</scope>
    <source>
        <strain evidence="1">TAU-MAC 1115</strain>
    </source>
</reference>
<dbReference type="Pfam" id="PF19902">
    <property type="entry name" value="DUF6375"/>
    <property type="match status" value="1"/>
</dbReference>
<protein>
    <submittedName>
        <fullName evidence="1">Uncharacterized protein</fullName>
    </submittedName>
</protein>
<dbReference type="AlphaFoldDB" id="A0A947DFD5"/>
<dbReference type="RefSeq" id="WP_215609153.1">
    <property type="nucleotide sequence ID" value="NZ_JADOES010000020.1"/>
</dbReference>
<dbReference type="InterPro" id="IPR045955">
    <property type="entry name" value="DUF6375"/>
</dbReference>
<keyword evidence="2" id="KW-1185">Reference proteome</keyword>
<reference evidence="1" key="2">
    <citation type="journal article" date="2021" name="Mar. Drugs">
        <title>Genome Reduction and Secondary Metabolism of the Marine Sponge-Associated Cyanobacterium Leptothoe.</title>
        <authorList>
            <person name="Konstantinou D."/>
            <person name="Popin R.V."/>
            <person name="Fewer D.P."/>
            <person name="Sivonen K."/>
            <person name="Gkelis S."/>
        </authorList>
    </citation>
    <scope>NUCLEOTIDE SEQUENCE</scope>
    <source>
        <strain evidence="1">TAU-MAC 1115</strain>
    </source>
</reference>